<feature type="transmembrane region" description="Helical" evidence="2">
    <location>
        <begin position="65"/>
        <end position="91"/>
    </location>
</feature>
<keyword evidence="2" id="KW-1133">Transmembrane helix</keyword>
<dbReference type="HOGENOM" id="CLU_346182_0_0_1"/>
<keyword evidence="2" id="KW-0812">Transmembrane</keyword>
<keyword evidence="6" id="KW-1185">Reference proteome</keyword>
<dbReference type="AlphaFoldDB" id="A0A0C9V4N6"/>
<feature type="domain" description="DUF6535" evidence="4">
    <location>
        <begin position="2"/>
        <end position="153"/>
    </location>
</feature>
<evidence type="ECO:0000256" key="3">
    <source>
        <dbReference type="SAM" id="SignalP"/>
    </source>
</evidence>
<accession>A0A0C9V4N6</accession>
<proteinExistence type="predicted"/>
<feature type="transmembrane region" description="Helical" evidence="2">
    <location>
        <begin position="158"/>
        <end position="182"/>
    </location>
</feature>
<feature type="region of interest" description="Disordered" evidence="1">
    <location>
        <begin position="796"/>
        <end position="816"/>
    </location>
</feature>
<dbReference type="OrthoDB" id="3185525at2759"/>
<dbReference type="InterPro" id="IPR016024">
    <property type="entry name" value="ARM-type_fold"/>
</dbReference>
<sequence>MAGLFSAVLTAFLIESYTLLQPDPQNTTLTLLTAIVERLDSNQTEPLSRSALTSMNNNEPFTPPLSAWLINALWFFSLICSLSAAFVAMLAKQWLQAYTLGRHGRTEVHARQRHFRYTGFLRWLASDIIYTLPVLLQFSFSLFFVGLDILVWTINESIGYIVIFSTALLLGFYMFTTVAPLFDLSCPYRTPFSLHLAIQLRKIYFLCTGHFSRFRTTLTAFFSKSPSPTIYNIPENHISHSEREHAEIERLSHSLDLGIIEWLVGTSHQEEIVNTALIAISSLRPTFSPTRRLRDCGAIQLLIDRLNPPTSIASNSAAAFRDHAAKCFPYLSSLFCSLRFCSLDDISPIMSKFGWRTWIVFWGEFNLRKLVSDGWNLDALAIYLCASTQCDRAETRRPNREFNVMIELLNCHSNQEIKLDEFSVWALVDSIASWGAEFGEISMRMMRPTVTACLFKLLILPYNMGDDVTRAIGVALGVFALDYKKEELIHYMDEERRRTDAQTLLVRSVLKIMKIQLWDETSRYSLNMDSFEVGGMVLCRLLVDNNAPTPWPDGTSVALLGILEGSQTENLTCKVLETFRRLLSFDGQNNLPALLSFITPLLEPSFSLQVQIKATQVIAEMMHWRQHREAILHHDGVILALVKNLESTYGELSNASSLALIDFSRHPQAMELMVQRDLARALQIFFSSTNASRHNLAHWSWLFIQSPSSIRQFWGRHYNEFKETFLELCNALEYLARFEDDDKPRSLDVPSSPSLPKQDLHRAIRTLRHICSDSHIKPEGSDLFLAQSEMSTEVDSLSISNSKHSVQRLTEVNNSP</sequence>
<evidence type="ECO:0000256" key="1">
    <source>
        <dbReference type="SAM" id="MobiDB-lite"/>
    </source>
</evidence>
<dbReference type="SUPFAM" id="SSF48371">
    <property type="entry name" value="ARM repeat"/>
    <property type="match status" value="1"/>
</dbReference>
<feature type="signal peptide" evidence="3">
    <location>
        <begin position="1"/>
        <end position="20"/>
    </location>
</feature>
<feature type="chain" id="PRO_5002205209" description="DUF6535 domain-containing protein" evidence="3">
    <location>
        <begin position="21"/>
        <end position="816"/>
    </location>
</feature>
<reference evidence="5 6" key="1">
    <citation type="submission" date="2014-06" db="EMBL/GenBank/DDBJ databases">
        <title>Evolutionary Origins and Diversification of the Mycorrhizal Mutualists.</title>
        <authorList>
            <consortium name="DOE Joint Genome Institute"/>
            <consortium name="Mycorrhizal Genomics Consortium"/>
            <person name="Kohler A."/>
            <person name="Kuo A."/>
            <person name="Nagy L.G."/>
            <person name="Floudas D."/>
            <person name="Copeland A."/>
            <person name="Barry K.W."/>
            <person name="Cichocki N."/>
            <person name="Veneault-Fourrey C."/>
            <person name="LaButti K."/>
            <person name="Lindquist E.A."/>
            <person name="Lipzen A."/>
            <person name="Lundell T."/>
            <person name="Morin E."/>
            <person name="Murat C."/>
            <person name="Riley R."/>
            <person name="Ohm R."/>
            <person name="Sun H."/>
            <person name="Tunlid A."/>
            <person name="Henrissat B."/>
            <person name="Grigoriev I.V."/>
            <person name="Hibbett D.S."/>
            <person name="Martin F."/>
        </authorList>
    </citation>
    <scope>NUCLEOTIDE SEQUENCE [LARGE SCALE GENOMIC DNA]</scope>
    <source>
        <strain evidence="5 6">SS14</strain>
    </source>
</reference>
<evidence type="ECO:0000259" key="4">
    <source>
        <dbReference type="Pfam" id="PF20153"/>
    </source>
</evidence>
<evidence type="ECO:0000313" key="5">
    <source>
        <dbReference type="EMBL" id="KIJ32386.1"/>
    </source>
</evidence>
<dbReference type="Gene3D" id="1.25.10.10">
    <property type="entry name" value="Leucine-rich Repeat Variant"/>
    <property type="match status" value="1"/>
</dbReference>
<dbReference type="Pfam" id="PF20153">
    <property type="entry name" value="DUF6535"/>
    <property type="match status" value="1"/>
</dbReference>
<evidence type="ECO:0000256" key="2">
    <source>
        <dbReference type="SAM" id="Phobius"/>
    </source>
</evidence>
<keyword evidence="3" id="KW-0732">Signal</keyword>
<evidence type="ECO:0000313" key="6">
    <source>
        <dbReference type="Proteomes" id="UP000054279"/>
    </source>
</evidence>
<name>A0A0C9V4N6_SPHS4</name>
<protein>
    <recommendedName>
        <fullName evidence="4">DUF6535 domain-containing protein</fullName>
    </recommendedName>
</protein>
<feature type="transmembrane region" description="Helical" evidence="2">
    <location>
        <begin position="128"/>
        <end position="152"/>
    </location>
</feature>
<gene>
    <name evidence="5" type="ORF">M422DRAFT_783405</name>
</gene>
<keyword evidence="2" id="KW-0472">Membrane</keyword>
<dbReference type="InterPro" id="IPR011989">
    <property type="entry name" value="ARM-like"/>
</dbReference>
<dbReference type="Proteomes" id="UP000054279">
    <property type="component" value="Unassembled WGS sequence"/>
</dbReference>
<organism evidence="5 6">
    <name type="scientific">Sphaerobolus stellatus (strain SS14)</name>
    <dbReference type="NCBI Taxonomy" id="990650"/>
    <lineage>
        <taxon>Eukaryota</taxon>
        <taxon>Fungi</taxon>
        <taxon>Dikarya</taxon>
        <taxon>Basidiomycota</taxon>
        <taxon>Agaricomycotina</taxon>
        <taxon>Agaricomycetes</taxon>
        <taxon>Phallomycetidae</taxon>
        <taxon>Geastrales</taxon>
        <taxon>Sphaerobolaceae</taxon>
        <taxon>Sphaerobolus</taxon>
    </lineage>
</organism>
<dbReference type="EMBL" id="KN837227">
    <property type="protein sequence ID" value="KIJ32386.1"/>
    <property type="molecule type" value="Genomic_DNA"/>
</dbReference>
<dbReference type="InterPro" id="IPR045338">
    <property type="entry name" value="DUF6535"/>
</dbReference>